<dbReference type="EMBL" id="VLTN01000019">
    <property type="protein sequence ID" value="KAA0152786.1"/>
    <property type="molecule type" value="Genomic_DNA"/>
</dbReference>
<evidence type="ECO:0000256" key="2">
    <source>
        <dbReference type="ARBA" id="ARBA00022723"/>
    </source>
</evidence>
<proteinExistence type="inferred from homology"/>
<evidence type="ECO:0000313" key="16">
    <source>
        <dbReference type="Proteomes" id="UP000324907"/>
    </source>
</evidence>
<dbReference type="InterPro" id="IPR050673">
    <property type="entry name" value="Mito_inner_translocase_sub"/>
</dbReference>
<keyword evidence="3" id="KW-0862">Zinc</keyword>
<keyword evidence="7 8" id="KW-1015">Disulfide bond</keyword>
<keyword evidence="5 8" id="KW-0811">Translocation</keyword>
<dbReference type="Pfam" id="PF02953">
    <property type="entry name" value="zf-Tim10_DDP"/>
    <property type="match status" value="1"/>
</dbReference>
<comment type="subcellular location">
    <subcellularLocation>
        <location evidence="8">Mitochondrion inner membrane</location>
        <topology evidence="8">Peripheral membrane protein</topology>
        <orientation evidence="8">Intermembrane side</orientation>
    </subcellularLocation>
</comment>
<dbReference type="InterPro" id="IPR004217">
    <property type="entry name" value="Tim10-like"/>
</dbReference>
<evidence type="ECO:0000313" key="17">
    <source>
        <dbReference type="Proteomes" id="UP000325113"/>
    </source>
</evidence>
<keyword evidence="8" id="KW-0472">Membrane</keyword>
<evidence type="ECO:0000259" key="9">
    <source>
        <dbReference type="Pfam" id="PF02953"/>
    </source>
</evidence>
<dbReference type="GO" id="GO:0015031">
    <property type="term" value="P:protein transport"/>
    <property type="evidence" value="ECO:0007669"/>
    <property type="project" value="UniProtKB-KW"/>
</dbReference>
<comment type="domain">
    <text evidence="8">The twin CX3C motif contains 4 conserved Cys residues that form 2 disulfide bonds in the mitochondrial intermembrane space.</text>
</comment>
<keyword evidence="6 8" id="KW-0496">Mitochondrion</keyword>
<dbReference type="OMA" id="LRCAQKF"/>
<dbReference type="AlphaFoldDB" id="A0A5A8CIF3"/>
<dbReference type="Proteomes" id="UP000323011">
    <property type="component" value="Unassembled WGS sequence"/>
</dbReference>
<gene>
    <name evidence="12" type="ORF">FNF27_06567</name>
    <name evidence="13" type="ORF">FNF28_00676</name>
    <name evidence="10" type="ORF">FNF29_03673</name>
    <name evidence="11" type="ORF">FNF31_01718</name>
</gene>
<keyword evidence="2" id="KW-0479">Metal-binding</keyword>
<feature type="domain" description="Tim10-like" evidence="9">
    <location>
        <begin position="11"/>
        <end position="72"/>
    </location>
</feature>
<accession>A0A5A8CIF3</accession>
<evidence type="ECO:0000256" key="1">
    <source>
        <dbReference type="ARBA" id="ARBA00022448"/>
    </source>
</evidence>
<dbReference type="GO" id="GO:0005743">
    <property type="term" value="C:mitochondrial inner membrane"/>
    <property type="evidence" value="ECO:0007669"/>
    <property type="project" value="UniProtKB-SubCell"/>
</dbReference>
<evidence type="ECO:0000256" key="5">
    <source>
        <dbReference type="ARBA" id="ARBA00023010"/>
    </source>
</evidence>
<dbReference type="Proteomes" id="UP000322899">
    <property type="component" value="Unassembled WGS sequence"/>
</dbReference>
<comment type="function">
    <text evidence="8">Mitochondrial intermembrane chaperone that participates in the import and insertion of some multi-pass transmembrane proteins into the mitochondrial inner membrane. Also required for the transfer of beta-barrel precursors from the TOM complex to the sorting and assembly machinery (SAM complex) of the outer membrane. Acts as a chaperone-like protein that protects the hydrophobic precursors from aggregation and guide them through the mitochondrial intermembrane space.</text>
</comment>
<organism evidence="10 15">
    <name type="scientific">Cafeteria roenbergensis</name>
    <name type="common">Marine flagellate</name>
    <dbReference type="NCBI Taxonomy" id="33653"/>
    <lineage>
        <taxon>Eukaryota</taxon>
        <taxon>Sar</taxon>
        <taxon>Stramenopiles</taxon>
        <taxon>Bigyra</taxon>
        <taxon>Opalozoa</taxon>
        <taxon>Bicosoecida</taxon>
        <taxon>Cafeteriaceae</taxon>
        <taxon>Cafeteria</taxon>
    </lineage>
</organism>
<dbReference type="Gene3D" id="1.10.287.810">
    <property type="entry name" value="Mitochondrial import inner membrane translocase subunit tim13 like domains"/>
    <property type="match status" value="1"/>
</dbReference>
<evidence type="ECO:0000313" key="15">
    <source>
        <dbReference type="Proteomes" id="UP000323011"/>
    </source>
</evidence>
<evidence type="ECO:0000313" key="11">
    <source>
        <dbReference type="EMBL" id="KAA0165741.1"/>
    </source>
</evidence>
<evidence type="ECO:0000256" key="7">
    <source>
        <dbReference type="ARBA" id="ARBA00023157"/>
    </source>
</evidence>
<dbReference type="OrthoDB" id="1551503at2759"/>
<dbReference type="Proteomes" id="UP000324907">
    <property type="component" value="Unassembled WGS sequence"/>
</dbReference>
<dbReference type="EMBL" id="VLTM01000011">
    <property type="protein sequence ID" value="KAA0165741.1"/>
    <property type="molecule type" value="Genomic_DNA"/>
</dbReference>
<dbReference type="GO" id="GO:0046872">
    <property type="term" value="F:metal ion binding"/>
    <property type="evidence" value="ECO:0007669"/>
    <property type="project" value="UniProtKB-KW"/>
</dbReference>
<dbReference type="EMBL" id="VLTL01000006">
    <property type="protein sequence ID" value="KAA0171464.1"/>
    <property type="molecule type" value="Genomic_DNA"/>
</dbReference>
<name>A0A5A8CIF3_CAFRO</name>
<comment type="subunit">
    <text evidence="8">Heterohexamer.</text>
</comment>
<dbReference type="EMBL" id="VLTO01000060">
    <property type="protein sequence ID" value="KAA0170505.1"/>
    <property type="molecule type" value="Genomic_DNA"/>
</dbReference>
<evidence type="ECO:0000256" key="4">
    <source>
        <dbReference type="ARBA" id="ARBA00022927"/>
    </source>
</evidence>
<keyword evidence="15" id="KW-1185">Reference proteome</keyword>
<keyword evidence="8" id="KW-0999">Mitochondrion inner membrane</keyword>
<sequence length="101" mass="11227">MAAGVGESDLQSMMAAVQLEQSVRMYNMVTETAFRQCVHGFRTNALTSEEKTCIGQATTKLLRHTARIKQRISDIQDKEQERIKQSVKDAVAVKETGLPSV</sequence>
<dbReference type="InterPro" id="IPR035427">
    <property type="entry name" value="Tim10-like_dom_sf"/>
</dbReference>
<dbReference type="SUPFAM" id="SSF144122">
    <property type="entry name" value="Tim10-like"/>
    <property type="match status" value="1"/>
</dbReference>
<evidence type="ECO:0000313" key="10">
    <source>
        <dbReference type="EMBL" id="KAA0152786.1"/>
    </source>
</evidence>
<keyword evidence="1 8" id="KW-0813">Transport</keyword>
<keyword evidence="8" id="KW-0143">Chaperone</keyword>
<evidence type="ECO:0000256" key="8">
    <source>
        <dbReference type="RuleBase" id="RU367043"/>
    </source>
</evidence>
<keyword evidence="4 8" id="KW-0653">Protein transport</keyword>
<reference evidence="14 15" key="1">
    <citation type="submission" date="2019-07" db="EMBL/GenBank/DDBJ databases">
        <title>Genomes of Cafeteria roenbergensis.</title>
        <authorList>
            <person name="Fischer M.G."/>
            <person name="Hackl T."/>
            <person name="Roman M."/>
        </authorList>
    </citation>
    <scope>NUCLEOTIDE SEQUENCE [LARGE SCALE GENOMIC DNA]</scope>
    <source>
        <strain evidence="10 15">BVI</strain>
        <strain evidence="11 17">Cflag</strain>
        <strain evidence="12 14">E4-10P</strain>
        <strain evidence="13 16">RCC970-E3</strain>
    </source>
</reference>
<evidence type="ECO:0000313" key="12">
    <source>
        <dbReference type="EMBL" id="KAA0170505.1"/>
    </source>
</evidence>
<dbReference type="Proteomes" id="UP000325113">
    <property type="component" value="Unassembled WGS sequence"/>
</dbReference>
<evidence type="ECO:0000313" key="13">
    <source>
        <dbReference type="EMBL" id="KAA0171464.1"/>
    </source>
</evidence>
<dbReference type="PANTHER" id="PTHR13172">
    <property type="entry name" value="MITOCHONDRIAL IMPORT INNER MEMBRANE TRANSLOCASE SUBUNIT TIM9B"/>
    <property type="match status" value="1"/>
</dbReference>
<evidence type="ECO:0000256" key="6">
    <source>
        <dbReference type="ARBA" id="ARBA00023128"/>
    </source>
</evidence>
<evidence type="ECO:0000256" key="3">
    <source>
        <dbReference type="ARBA" id="ARBA00022833"/>
    </source>
</evidence>
<evidence type="ECO:0000313" key="14">
    <source>
        <dbReference type="Proteomes" id="UP000322899"/>
    </source>
</evidence>
<comment type="similarity">
    <text evidence="8">Belongs to the small Tim family.</text>
</comment>
<protein>
    <recommendedName>
        <fullName evidence="8">Mitochondrial import inner membrane translocase subunit</fullName>
    </recommendedName>
</protein>
<comment type="caution">
    <text evidence="10">The sequence shown here is derived from an EMBL/GenBank/DDBJ whole genome shotgun (WGS) entry which is preliminary data.</text>
</comment>